<dbReference type="InterPro" id="IPR008963">
    <property type="entry name" value="Purple_acid_Pase-like_N"/>
</dbReference>
<gene>
    <name evidence="3" type="ORF">RM425_18745</name>
</gene>
<dbReference type="InterPro" id="IPR015914">
    <property type="entry name" value="PAPs_N"/>
</dbReference>
<dbReference type="Gene3D" id="2.60.120.260">
    <property type="entry name" value="Galactose-binding domain-like"/>
    <property type="match status" value="1"/>
</dbReference>
<feature type="domain" description="F5/8 type C" evidence="2">
    <location>
        <begin position="133"/>
        <end position="271"/>
    </location>
</feature>
<evidence type="ECO:0000313" key="3">
    <source>
        <dbReference type="EMBL" id="MDT0277943.1"/>
    </source>
</evidence>
<dbReference type="InterPro" id="IPR000421">
    <property type="entry name" value="FA58C"/>
</dbReference>
<dbReference type="Gene3D" id="2.60.40.380">
    <property type="entry name" value="Purple acid phosphatase-like, N-terminal"/>
    <property type="match status" value="1"/>
</dbReference>
<organism evidence="3 4">
    <name type="scientific">Blastococcus goldschmidtiae</name>
    <dbReference type="NCBI Taxonomy" id="3075546"/>
    <lineage>
        <taxon>Bacteria</taxon>
        <taxon>Bacillati</taxon>
        <taxon>Actinomycetota</taxon>
        <taxon>Actinomycetes</taxon>
        <taxon>Geodermatophilales</taxon>
        <taxon>Geodermatophilaceae</taxon>
        <taxon>Blastococcus</taxon>
    </lineage>
</organism>
<comment type="caution">
    <text evidence="3">The sequence shown here is derived from an EMBL/GenBank/DDBJ whole genome shotgun (WGS) entry which is preliminary data.</text>
</comment>
<feature type="signal peptide" evidence="1">
    <location>
        <begin position="1"/>
        <end position="23"/>
    </location>
</feature>
<keyword evidence="1" id="KW-0732">Signal</keyword>
<dbReference type="RefSeq" id="WP_311346744.1">
    <property type="nucleotide sequence ID" value="NZ_JAVREI010000018.1"/>
</dbReference>
<name>A0ABU2KCN1_9ACTN</name>
<dbReference type="SUPFAM" id="SSF49363">
    <property type="entry name" value="Purple acid phosphatase, N-terminal domain"/>
    <property type="match status" value="1"/>
</dbReference>
<proteinExistence type="predicted"/>
<protein>
    <submittedName>
        <fullName evidence="3">Discoidin domain-containing protein</fullName>
    </submittedName>
</protein>
<dbReference type="PROSITE" id="PS50022">
    <property type="entry name" value="FA58C_3"/>
    <property type="match status" value="1"/>
</dbReference>
<dbReference type="SUPFAM" id="SSF49785">
    <property type="entry name" value="Galactose-binding domain-like"/>
    <property type="match status" value="1"/>
</dbReference>
<reference evidence="4" key="1">
    <citation type="submission" date="2023-07" db="EMBL/GenBank/DDBJ databases">
        <title>30 novel species of actinomycetes from the DSMZ collection.</title>
        <authorList>
            <person name="Nouioui I."/>
        </authorList>
    </citation>
    <scope>NUCLEOTIDE SEQUENCE [LARGE SCALE GENOMIC DNA]</scope>
    <source>
        <strain evidence="4">DSM 46792</strain>
    </source>
</reference>
<accession>A0ABU2KCN1</accession>
<dbReference type="Pfam" id="PF00754">
    <property type="entry name" value="F5_F8_type_C"/>
    <property type="match status" value="1"/>
</dbReference>
<dbReference type="Proteomes" id="UP001183222">
    <property type="component" value="Unassembled WGS sequence"/>
</dbReference>
<keyword evidence="4" id="KW-1185">Reference proteome</keyword>
<dbReference type="Pfam" id="PF16656">
    <property type="entry name" value="Pur_ac_phosph_N"/>
    <property type="match status" value="1"/>
</dbReference>
<dbReference type="InterPro" id="IPR008979">
    <property type="entry name" value="Galactose-bd-like_sf"/>
</dbReference>
<sequence>MRSHPLRSLLPVISVVAVLAGCADPAATTADGQQVLAAEQVFVETPVVLPDASGTSATLQVTTDIDMACAVVFGRDESLGDGIATDADMGGGAHTDHRAVMQGLEPDTEYFYRVQGSGADGNLYRSRLMSFRTSPADVAATPGDNVALDAEVVDVSSEFSESFAAVRAVDGNLGTEWSSDMDGDDAWITIDLGREVQVRGVAMRSRSMSDGSSVVETFTITVDDGQTYGPFDAGTTAVVNDTDFTGQVLRIDAVQTTGGNTGAAEIEVYAAP</sequence>
<dbReference type="PROSITE" id="PS51257">
    <property type="entry name" value="PROKAR_LIPOPROTEIN"/>
    <property type="match status" value="1"/>
</dbReference>
<evidence type="ECO:0000259" key="2">
    <source>
        <dbReference type="PROSITE" id="PS50022"/>
    </source>
</evidence>
<evidence type="ECO:0000256" key="1">
    <source>
        <dbReference type="SAM" id="SignalP"/>
    </source>
</evidence>
<dbReference type="EMBL" id="JAVREI010000018">
    <property type="protein sequence ID" value="MDT0277943.1"/>
    <property type="molecule type" value="Genomic_DNA"/>
</dbReference>
<evidence type="ECO:0000313" key="4">
    <source>
        <dbReference type="Proteomes" id="UP001183222"/>
    </source>
</evidence>
<feature type="chain" id="PRO_5046982995" evidence="1">
    <location>
        <begin position="24"/>
        <end position="272"/>
    </location>
</feature>